<dbReference type="OMA" id="DMTGTFI"/>
<protein>
    <recommendedName>
        <fullName evidence="4">Acyl-CoA thioesterase-like N-terminal HotDog domain-containing protein</fullName>
    </recommendedName>
</protein>
<dbReference type="HOGENOM" id="CLU_051867_1_0_1"/>
<dbReference type="PANTHER" id="PTHR11066:SF64">
    <property type="entry name" value="ACYL-COA THIOESTERASE (AFU_ORTHOLOGUE AFUA_1G12060)"/>
    <property type="match status" value="1"/>
</dbReference>
<dbReference type="GO" id="GO:0009062">
    <property type="term" value="P:fatty acid catabolic process"/>
    <property type="evidence" value="ECO:0007669"/>
    <property type="project" value="TreeGrafter"/>
</dbReference>
<dbReference type="Pfam" id="PF13622">
    <property type="entry name" value="4HBT_3"/>
    <property type="match status" value="1"/>
</dbReference>
<gene>
    <name evidence="5" type="ORF">CTHT_0072410</name>
</gene>
<dbReference type="InterPro" id="IPR003703">
    <property type="entry name" value="Acyl_CoA_thio"/>
</dbReference>
<dbReference type="GeneID" id="18261279"/>
<dbReference type="RefSeq" id="XP_006697501.1">
    <property type="nucleotide sequence ID" value="XM_006697438.1"/>
</dbReference>
<keyword evidence="6" id="KW-1185">Reference proteome</keyword>
<evidence type="ECO:0000313" key="5">
    <source>
        <dbReference type="EMBL" id="EGS17883.1"/>
    </source>
</evidence>
<evidence type="ECO:0000256" key="3">
    <source>
        <dbReference type="SAM" id="MobiDB-lite"/>
    </source>
</evidence>
<dbReference type="GO" id="GO:0047617">
    <property type="term" value="F:fatty acyl-CoA hydrolase activity"/>
    <property type="evidence" value="ECO:0007669"/>
    <property type="project" value="InterPro"/>
</dbReference>
<comment type="similarity">
    <text evidence="1">Belongs to the C/M/P thioester hydrolase family.</text>
</comment>
<evidence type="ECO:0000313" key="6">
    <source>
        <dbReference type="Proteomes" id="UP000008066"/>
    </source>
</evidence>
<proteinExistence type="inferred from homology"/>
<dbReference type="AlphaFoldDB" id="G0SFW8"/>
<dbReference type="OrthoDB" id="68328at2759"/>
<dbReference type="EMBL" id="GL988047">
    <property type="protein sequence ID" value="EGS17883.1"/>
    <property type="molecule type" value="Genomic_DNA"/>
</dbReference>
<dbReference type="Proteomes" id="UP000008066">
    <property type="component" value="Unassembled WGS sequence"/>
</dbReference>
<evidence type="ECO:0000256" key="2">
    <source>
        <dbReference type="ARBA" id="ARBA00022801"/>
    </source>
</evidence>
<dbReference type="CDD" id="cd03444">
    <property type="entry name" value="Thioesterase_II_repeat1"/>
    <property type="match status" value="1"/>
</dbReference>
<dbReference type="Gene3D" id="2.40.160.210">
    <property type="entry name" value="Acyl-CoA thioesterase, double hotdog domain"/>
    <property type="match status" value="1"/>
</dbReference>
<dbReference type="KEGG" id="cthr:CTHT_0072410"/>
<keyword evidence="2" id="KW-0378">Hydrolase</keyword>
<dbReference type="eggNOG" id="KOG3016">
    <property type="taxonomic scope" value="Eukaryota"/>
</dbReference>
<name>G0SFW8_CHATD</name>
<reference evidence="5 6" key="1">
    <citation type="journal article" date="2011" name="Cell">
        <title>Insight into structure and assembly of the nuclear pore complex by utilizing the genome of a eukaryotic thermophile.</title>
        <authorList>
            <person name="Amlacher S."/>
            <person name="Sarges P."/>
            <person name="Flemming D."/>
            <person name="van Noort V."/>
            <person name="Kunze R."/>
            <person name="Devos D.P."/>
            <person name="Arumugam M."/>
            <person name="Bork P."/>
            <person name="Hurt E."/>
        </authorList>
    </citation>
    <scope>NUCLEOTIDE SEQUENCE [LARGE SCALE GENOMIC DNA]</scope>
    <source>
        <strain evidence="6">DSM 1495 / CBS 144.50 / IMI 039719</strain>
    </source>
</reference>
<organism evidence="6">
    <name type="scientific">Chaetomium thermophilum (strain DSM 1495 / CBS 144.50 / IMI 039719)</name>
    <name type="common">Thermochaetoides thermophila</name>
    <dbReference type="NCBI Taxonomy" id="759272"/>
    <lineage>
        <taxon>Eukaryota</taxon>
        <taxon>Fungi</taxon>
        <taxon>Dikarya</taxon>
        <taxon>Ascomycota</taxon>
        <taxon>Pezizomycotina</taxon>
        <taxon>Sordariomycetes</taxon>
        <taxon>Sordariomycetidae</taxon>
        <taxon>Sordariales</taxon>
        <taxon>Chaetomiaceae</taxon>
        <taxon>Thermochaetoides</taxon>
    </lineage>
</organism>
<dbReference type="GO" id="GO:0006637">
    <property type="term" value="P:acyl-CoA metabolic process"/>
    <property type="evidence" value="ECO:0007669"/>
    <property type="project" value="InterPro"/>
</dbReference>
<feature type="region of interest" description="Disordered" evidence="3">
    <location>
        <begin position="1"/>
        <end position="26"/>
    </location>
</feature>
<evidence type="ECO:0000259" key="4">
    <source>
        <dbReference type="Pfam" id="PF13622"/>
    </source>
</evidence>
<dbReference type="PANTHER" id="PTHR11066">
    <property type="entry name" value="ACYL-COA THIOESTERASE"/>
    <property type="match status" value="1"/>
</dbReference>
<sequence length="394" mass="44002">MATPSEPAALSQTRKSKLPPEPLQQNLDLIPLPRQGETRRFMAARAAYLPGSDIEIDGELPMNRANAFGGHVYGQSALAAAWTWREIERERGAKPEERLDLHTIHGFFTRPGARDRPFLYDVTPLTSTRTFASLSVIARQPTQSSTAGPAAINQGFPLADASLPLAQPAFTAMISLKQPEHDSAGVETQEEPPQVRFKEILESRRPEEWPPAPPVDLSAIVAFVGAHQEGRFPVAIMKKVDMRAWNRGKPLHERRELVLYKLHAPLPVEDEGKWDANAHVVAHAYVADRNGLLMVANNMGFGFTLEKAASLSYSFVMHVGAKEAVMREEEGWWVQELWFPRTGRGRGIVESKIWSPRGVHVATEYQDGMIRGYERGFVDEGEEREEGEARESKL</sequence>
<dbReference type="SUPFAM" id="SSF54637">
    <property type="entry name" value="Thioesterase/thiol ester dehydrase-isomerase"/>
    <property type="match status" value="2"/>
</dbReference>
<accession>G0SFW8</accession>
<dbReference type="InterPro" id="IPR049449">
    <property type="entry name" value="TesB_ACOT8-like_N"/>
</dbReference>
<dbReference type="InterPro" id="IPR029069">
    <property type="entry name" value="HotDog_dom_sf"/>
</dbReference>
<dbReference type="GO" id="GO:0005782">
    <property type="term" value="C:peroxisomal matrix"/>
    <property type="evidence" value="ECO:0007669"/>
    <property type="project" value="TreeGrafter"/>
</dbReference>
<dbReference type="STRING" id="759272.G0SFW8"/>
<evidence type="ECO:0000256" key="1">
    <source>
        <dbReference type="ARBA" id="ARBA00006538"/>
    </source>
</evidence>
<feature type="domain" description="Acyl-CoA thioesterase-like N-terminal HotDog" evidence="4">
    <location>
        <begin position="65"/>
        <end position="141"/>
    </location>
</feature>
<dbReference type="InterPro" id="IPR042171">
    <property type="entry name" value="Acyl-CoA_hotdog"/>
</dbReference>